<keyword evidence="4" id="KW-0010">Activator</keyword>
<accession>A0A388LQY0</accession>
<evidence type="ECO:0000256" key="3">
    <source>
        <dbReference type="ARBA" id="ARBA00023125"/>
    </source>
</evidence>
<comment type="subcellular location">
    <subcellularLocation>
        <location evidence="1 8">Nucleus</location>
    </subcellularLocation>
</comment>
<dbReference type="GO" id="GO:0016602">
    <property type="term" value="C:CCAAT-binding factor complex"/>
    <property type="evidence" value="ECO:0007669"/>
    <property type="project" value="InterPro"/>
</dbReference>
<evidence type="ECO:0000313" key="10">
    <source>
        <dbReference type="Proteomes" id="UP000265515"/>
    </source>
</evidence>
<keyword evidence="5 8" id="KW-0804">Transcription</keyword>
<evidence type="ECO:0000256" key="2">
    <source>
        <dbReference type="ARBA" id="ARBA00023015"/>
    </source>
</evidence>
<sequence length="147" mass="16563">MGCLGKGLGKRFAGKGVDTHRQQHTLSVQQTCLPSVHGEYILAAHTPFEIGSCLRAPAYTDDPYYGSLMPCSGTPVLPQLMGLHQTRMPLPSEMMEEEPVYVNAKQYHGILRRRQCRAKLESSRVFRPRKDRNTAVKVMPIRLGPWE</sequence>
<evidence type="ECO:0000256" key="4">
    <source>
        <dbReference type="ARBA" id="ARBA00023159"/>
    </source>
</evidence>
<dbReference type="PANTHER" id="PTHR12632">
    <property type="entry name" value="TRANSCRIPTION FACTOR NF-Y ALPHA-RELATED"/>
    <property type="match status" value="1"/>
</dbReference>
<dbReference type="PROSITE" id="PS00686">
    <property type="entry name" value="NFYA_HAP2_1"/>
    <property type="match status" value="1"/>
</dbReference>
<comment type="function">
    <text evidence="8">Component of the sequence-specific heterotrimeric transcription factor (NF-Y) which specifically recognizes a 5'-CCAAT-3' box motif found in the promoters of its target genes.</text>
</comment>
<organism evidence="9 10">
    <name type="scientific">Chara braunii</name>
    <name type="common">Braun's stonewort</name>
    <dbReference type="NCBI Taxonomy" id="69332"/>
    <lineage>
        <taxon>Eukaryota</taxon>
        <taxon>Viridiplantae</taxon>
        <taxon>Streptophyta</taxon>
        <taxon>Charophyceae</taxon>
        <taxon>Charales</taxon>
        <taxon>Characeae</taxon>
        <taxon>Chara</taxon>
    </lineage>
</organism>
<dbReference type="Gene3D" id="6.10.250.2430">
    <property type="match status" value="1"/>
</dbReference>
<gene>
    <name evidence="9" type="ORF">CBR_g39040</name>
</gene>
<comment type="caution">
    <text evidence="9">The sequence shown here is derived from an EMBL/GenBank/DDBJ whole genome shotgun (WGS) entry which is preliminary data.</text>
</comment>
<keyword evidence="10" id="KW-1185">Reference proteome</keyword>
<reference evidence="9 10" key="1">
    <citation type="journal article" date="2018" name="Cell">
        <title>The Chara Genome: Secondary Complexity and Implications for Plant Terrestrialization.</title>
        <authorList>
            <person name="Nishiyama T."/>
            <person name="Sakayama H."/>
            <person name="Vries J.D."/>
            <person name="Buschmann H."/>
            <person name="Saint-Marcoux D."/>
            <person name="Ullrich K.K."/>
            <person name="Haas F.B."/>
            <person name="Vanderstraeten L."/>
            <person name="Becker D."/>
            <person name="Lang D."/>
            <person name="Vosolsobe S."/>
            <person name="Rombauts S."/>
            <person name="Wilhelmsson P.K.I."/>
            <person name="Janitza P."/>
            <person name="Kern R."/>
            <person name="Heyl A."/>
            <person name="Rumpler F."/>
            <person name="Villalobos L.I.A.C."/>
            <person name="Clay J.M."/>
            <person name="Skokan R."/>
            <person name="Toyoda A."/>
            <person name="Suzuki Y."/>
            <person name="Kagoshima H."/>
            <person name="Schijlen E."/>
            <person name="Tajeshwar N."/>
            <person name="Catarino B."/>
            <person name="Hetherington A.J."/>
            <person name="Saltykova A."/>
            <person name="Bonnot C."/>
            <person name="Breuninger H."/>
            <person name="Symeonidi A."/>
            <person name="Radhakrishnan G.V."/>
            <person name="Van Nieuwerburgh F."/>
            <person name="Deforce D."/>
            <person name="Chang C."/>
            <person name="Karol K.G."/>
            <person name="Hedrich R."/>
            <person name="Ulvskov P."/>
            <person name="Glockner G."/>
            <person name="Delwiche C.F."/>
            <person name="Petrasek J."/>
            <person name="Van de Peer Y."/>
            <person name="Friml J."/>
            <person name="Beilby M."/>
            <person name="Dolan L."/>
            <person name="Kohara Y."/>
            <person name="Sugano S."/>
            <person name="Fujiyama A."/>
            <person name="Delaux P.-M."/>
            <person name="Quint M."/>
            <person name="TheiBen G."/>
            <person name="Hagemann M."/>
            <person name="Harholt J."/>
            <person name="Dunand C."/>
            <person name="Zachgo S."/>
            <person name="Langdale J."/>
            <person name="Maumus F."/>
            <person name="Straeten D.V.D."/>
            <person name="Gould S.B."/>
            <person name="Rensing S.A."/>
        </authorList>
    </citation>
    <scope>NUCLEOTIDE SEQUENCE [LARGE SCALE GENOMIC DNA]</scope>
    <source>
        <strain evidence="9 10">S276</strain>
    </source>
</reference>
<dbReference type="Pfam" id="PF02045">
    <property type="entry name" value="CBFB_NFYA"/>
    <property type="match status" value="1"/>
</dbReference>
<evidence type="ECO:0000313" key="9">
    <source>
        <dbReference type="EMBL" id="GBG84665.1"/>
    </source>
</evidence>
<comment type="subunit">
    <text evidence="7">Heterotrimeric transcription factor composed of three components, NF-YA, NF-YB and NF-YC. NF-YB and NF-YC must interact and dimerize for NF-YA association and DNA binding.</text>
</comment>
<keyword evidence="6 8" id="KW-0539">Nucleus</keyword>
<protein>
    <recommendedName>
        <fullName evidence="8">Nuclear transcription factor Y subunit</fullName>
    </recommendedName>
</protein>
<dbReference type="Proteomes" id="UP000265515">
    <property type="component" value="Unassembled WGS sequence"/>
</dbReference>
<dbReference type="GO" id="GO:0003677">
    <property type="term" value="F:DNA binding"/>
    <property type="evidence" value="ECO:0007669"/>
    <property type="project" value="UniProtKB-KW"/>
</dbReference>
<dbReference type="Gramene" id="GBG84665">
    <property type="protein sequence ID" value="GBG84665"/>
    <property type="gene ID" value="CBR_g39040"/>
</dbReference>
<comment type="similarity">
    <text evidence="8">Belongs to the NFYA/HAP2 subunit family.</text>
</comment>
<evidence type="ECO:0000256" key="6">
    <source>
        <dbReference type="ARBA" id="ARBA00023242"/>
    </source>
</evidence>
<evidence type="ECO:0000256" key="7">
    <source>
        <dbReference type="ARBA" id="ARBA00025911"/>
    </source>
</evidence>
<dbReference type="EMBL" id="BFEA01000486">
    <property type="protein sequence ID" value="GBG84665.1"/>
    <property type="molecule type" value="Genomic_DNA"/>
</dbReference>
<dbReference type="InterPro" id="IPR001289">
    <property type="entry name" value="NFYA"/>
</dbReference>
<proteinExistence type="inferred from homology"/>
<dbReference type="GO" id="GO:0003700">
    <property type="term" value="F:DNA-binding transcription factor activity"/>
    <property type="evidence" value="ECO:0007669"/>
    <property type="project" value="UniProtKB-UniRule"/>
</dbReference>
<keyword evidence="3 8" id="KW-0238">DNA-binding</keyword>
<dbReference type="PROSITE" id="PS51152">
    <property type="entry name" value="NFYA_HAP2_2"/>
    <property type="match status" value="1"/>
</dbReference>
<dbReference type="OrthoDB" id="1097733at2759"/>
<dbReference type="SMART" id="SM00521">
    <property type="entry name" value="CBF"/>
    <property type="match status" value="1"/>
</dbReference>
<evidence type="ECO:0000256" key="1">
    <source>
        <dbReference type="ARBA" id="ARBA00004123"/>
    </source>
</evidence>
<evidence type="ECO:0000256" key="5">
    <source>
        <dbReference type="ARBA" id="ARBA00023163"/>
    </source>
</evidence>
<dbReference type="AlphaFoldDB" id="A0A388LQY0"/>
<dbReference type="InterPro" id="IPR018362">
    <property type="entry name" value="CCAAT-binding_factor_CS"/>
</dbReference>
<name>A0A388LQY0_CHABU</name>
<keyword evidence="2 8" id="KW-0805">Transcription regulation</keyword>
<evidence type="ECO:0000256" key="8">
    <source>
        <dbReference type="RuleBase" id="RU367155"/>
    </source>
</evidence>